<dbReference type="EMBL" id="CP047475">
    <property type="protein sequence ID" value="QIA63575.1"/>
    <property type="molecule type" value="Genomic_DNA"/>
</dbReference>
<dbReference type="AlphaFoldDB" id="A0A7Z2YE13"/>
<dbReference type="RefSeq" id="WP_164648468.1">
    <property type="nucleotide sequence ID" value="NZ_CP047475.1"/>
</dbReference>
<protein>
    <submittedName>
        <fullName evidence="1">Uncharacterized protein</fullName>
    </submittedName>
</protein>
<gene>
    <name evidence="1" type="ORF">GT360_08620</name>
</gene>
<accession>A0A7Z2YE13</accession>
<evidence type="ECO:0000313" key="1">
    <source>
        <dbReference type="EMBL" id="QIA63575.1"/>
    </source>
</evidence>
<organism evidence="1 2">
    <name type="scientific">Vibrio astriarenae</name>
    <dbReference type="NCBI Taxonomy" id="1481923"/>
    <lineage>
        <taxon>Bacteria</taxon>
        <taxon>Pseudomonadati</taxon>
        <taxon>Pseudomonadota</taxon>
        <taxon>Gammaproteobacteria</taxon>
        <taxon>Vibrionales</taxon>
        <taxon>Vibrionaceae</taxon>
        <taxon>Vibrio</taxon>
    </lineage>
</organism>
<proteinExistence type="predicted"/>
<keyword evidence="2" id="KW-1185">Reference proteome</keyword>
<reference evidence="1 2" key="1">
    <citation type="submission" date="2020-01" db="EMBL/GenBank/DDBJ databases">
        <title>Whole genome and functional gene identification of agarase of Vibrio HN897.</title>
        <authorList>
            <person name="Liu Y."/>
            <person name="Zhao Z."/>
        </authorList>
    </citation>
    <scope>NUCLEOTIDE SEQUENCE [LARGE SCALE GENOMIC DNA]</scope>
    <source>
        <strain evidence="1 2">HN897</strain>
    </source>
</reference>
<dbReference type="Proteomes" id="UP000464262">
    <property type="component" value="Chromosome 1"/>
</dbReference>
<dbReference type="KEGG" id="vas:GT360_08620"/>
<sequence length="73" mass="8380">MRRASTSYRLQLIKEAALKTQGVHTHDPMADYIHHLMEEQPDKDNSFEANGRFSGAHFDESAGGWVSDMWNMK</sequence>
<evidence type="ECO:0000313" key="2">
    <source>
        <dbReference type="Proteomes" id="UP000464262"/>
    </source>
</evidence>
<name>A0A7Z2YE13_9VIBR</name>